<comment type="caution">
    <text evidence="1">The sequence shown here is derived from an EMBL/GenBank/DDBJ whole genome shotgun (WGS) entry which is preliminary data.</text>
</comment>
<accession>A0ABC9ZJB1</accession>
<evidence type="ECO:0000313" key="2">
    <source>
        <dbReference type="Proteomes" id="UP000315234"/>
    </source>
</evidence>
<sequence>MPRNKTRGTSELRGIVETTIHIEGAQETRGLKTLFPLRGSNGGSDVAPRWFNLEHNID</sequence>
<organism evidence="1 2">
    <name type="scientific">Corynebacterium striatum</name>
    <dbReference type="NCBI Taxonomy" id="43770"/>
    <lineage>
        <taxon>Bacteria</taxon>
        <taxon>Bacillati</taxon>
        <taxon>Actinomycetota</taxon>
        <taxon>Actinomycetes</taxon>
        <taxon>Mycobacteriales</taxon>
        <taxon>Corynebacteriaceae</taxon>
        <taxon>Corynebacterium</taxon>
    </lineage>
</organism>
<reference evidence="1 2" key="1">
    <citation type="submission" date="2019-06" db="EMBL/GenBank/DDBJ databases">
        <title>Draft genome sequence of Corynebacterium striatum NBRC 15291.</title>
        <authorList>
            <person name="Miura T."/>
            <person name="Furukawa M."/>
            <person name="Shimamura M."/>
            <person name="Ohyama Y."/>
            <person name="Yamazoe A."/>
            <person name="Kawasaki H."/>
        </authorList>
    </citation>
    <scope>NUCLEOTIDE SEQUENCE [LARGE SCALE GENOMIC DNA]</scope>
    <source>
        <strain evidence="1 2">NBRC 15291</strain>
    </source>
</reference>
<protein>
    <submittedName>
        <fullName evidence="1">Uncharacterized protein</fullName>
    </submittedName>
</protein>
<name>A0ABC9ZJB1_CORST</name>
<gene>
    <name evidence="1" type="ORF">Cst04h_04290</name>
</gene>
<evidence type="ECO:0000313" key="1">
    <source>
        <dbReference type="EMBL" id="GEA42259.1"/>
    </source>
</evidence>
<proteinExistence type="predicted"/>
<dbReference type="Proteomes" id="UP000315234">
    <property type="component" value="Unassembled WGS sequence"/>
</dbReference>
<dbReference type="AlphaFoldDB" id="A0ABC9ZJB1"/>
<dbReference type="EMBL" id="BJLD01000001">
    <property type="protein sequence ID" value="GEA42259.1"/>
    <property type="molecule type" value="Genomic_DNA"/>
</dbReference>